<feature type="binding site" evidence="3">
    <location>
        <position position="65"/>
    </location>
    <ligand>
        <name>shikimate</name>
        <dbReference type="ChEBI" id="CHEBI:36208"/>
    </ligand>
</feature>
<dbReference type="EMBL" id="MFJM01000010">
    <property type="protein sequence ID" value="OGG18995.1"/>
    <property type="molecule type" value="Genomic_DNA"/>
</dbReference>
<dbReference type="AlphaFoldDB" id="A0A1F6A2T2"/>
<comment type="caution">
    <text evidence="3">Lacks conserved residue(s) required for the propagation of feature annotation.</text>
</comment>
<dbReference type="GO" id="GO:0019632">
    <property type="term" value="P:shikimate metabolic process"/>
    <property type="evidence" value="ECO:0007669"/>
    <property type="project" value="TreeGrafter"/>
</dbReference>
<comment type="similarity">
    <text evidence="3">Belongs to the shikimate dehydrogenase family.</text>
</comment>
<reference evidence="6 7" key="1">
    <citation type="journal article" date="2016" name="Nat. Commun.">
        <title>Thousands of microbial genomes shed light on interconnected biogeochemical processes in an aquifer system.</title>
        <authorList>
            <person name="Anantharaman K."/>
            <person name="Brown C.T."/>
            <person name="Hug L.A."/>
            <person name="Sharon I."/>
            <person name="Castelle C.J."/>
            <person name="Probst A.J."/>
            <person name="Thomas B.C."/>
            <person name="Singh A."/>
            <person name="Wilkins M.J."/>
            <person name="Karaoz U."/>
            <person name="Brodie E.L."/>
            <person name="Williams K.H."/>
            <person name="Hubbard S.S."/>
            <person name="Banfield J.F."/>
        </authorList>
    </citation>
    <scope>NUCLEOTIDE SEQUENCE [LARGE SCALE GENOMIC DNA]</scope>
</reference>
<dbReference type="Pfam" id="PF18317">
    <property type="entry name" value="SDH_C"/>
    <property type="match status" value="1"/>
</dbReference>
<feature type="active site" description="Proton acceptor" evidence="3">
    <location>
        <position position="69"/>
    </location>
</feature>
<feature type="binding site" evidence="3">
    <location>
        <position position="200"/>
    </location>
    <ligand>
        <name>NADP(+)</name>
        <dbReference type="ChEBI" id="CHEBI:58349"/>
    </ligand>
</feature>
<dbReference type="GO" id="GO:0009423">
    <property type="term" value="P:chorismate biosynthetic process"/>
    <property type="evidence" value="ECO:0007669"/>
    <property type="project" value="UniProtKB-UniRule"/>
</dbReference>
<dbReference type="HAMAP" id="MF_00222">
    <property type="entry name" value="Shikimate_DH_AroE"/>
    <property type="match status" value="1"/>
</dbReference>
<feature type="binding site" evidence="3">
    <location>
        <position position="230"/>
    </location>
    <ligand>
        <name>shikimate</name>
        <dbReference type="ChEBI" id="CHEBI:36208"/>
    </ligand>
</feature>
<dbReference type="STRING" id="1798383.A3D78_07780"/>
<dbReference type="InterPro" id="IPR013708">
    <property type="entry name" value="Shikimate_DH-bd_N"/>
</dbReference>
<feature type="domain" description="SDH C-terminal" evidence="5">
    <location>
        <begin position="223"/>
        <end position="252"/>
    </location>
</feature>
<feature type="binding site" evidence="3">
    <location>
        <position position="105"/>
    </location>
    <ligand>
        <name>shikimate</name>
        <dbReference type="ChEBI" id="CHEBI:36208"/>
    </ligand>
</feature>
<accession>A0A1F6A2T2</accession>
<evidence type="ECO:0000256" key="1">
    <source>
        <dbReference type="ARBA" id="ARBA00004871"/>
    </source>
</evidence>
<keyword evidence="3" id="KW-0028">Amino-acid biosynthesis</keyword>
<dbReference type="InterPro" id="IPR022893">
    <property type="entry name" value="Shikimate_DH_fam"/>
</dbReference>
<evidence type="ECO:0000313" key="6">
    <source>
        <dbReference type="EMBL" id="OGG18995.1"/>
    </source>
</evidence>
<keyword evidence="3" id="KW-0521">NADP</keyword>
<dbReference type="Gene3D" id="3.40.50.720">
    <property type="entry name" value="NAD(P)-binding Rossmann-like Domain"/>
    <property type="match status" value="2"/>
</dbReference>
<protein>
    <recommendedName>
        <fullName evidence="3">Shikimate dehydrogenase (NADP(+))</fullName>
        <shortName evidence="3">SDH</shortName>
        <ecNumber evidence="3">1.1.1.25</ecNumber>
    </recommendedName>
</protein>
<dbReference type="Proteomes" id="UP000176253">
    <property type="component" value="Unassembled WGS sequence"/>
</dbReference>
<dbReference type="SUPFAM" id="SSF53223">
    <property type="entry name" value="Aminoacid dehydrogenase-like, N-terminal domain"/>
    <property type="match status" value="1"/>
</dbReference>
<feature type="binding site" evidence="3">
    <location>
        <position position="90"/>
    </location>
    <ligand>
        <name>shikimate</name>
        <dbReference type="ChEBI" id="CHEBI:36208"/>
    </ligand>
</feature>
<evidence type="ECO:0000256" key="2">
    <source>
        <dbReference type="ARBA" id="ARBA00023141"/>
    </source>
</evidence>
<dbReference type="GO" id="GO:0004764">
    <property type="term" value="F:shikimate 3-dehydrogenase (NADP+) activity"/>
    <property type="evidence" value="ECO:0007669"/>
    <property type="project" value="UniProtKB-UniRule"/>
</dbReference>
<keyword evidence="3" id="KW-0560">Oxidoreductase</keyword>
<name>A0A1F6A2T2_9BACT</name>
<comment type="pathway">
    <text evidence="1 3">Metabolic intermediate biosynthesis; chorismate biosynthesis; chorismate from D-erythrose 4-phosphate and phosphoenolpyruvate: step 4/7.</text>
</comment>
<organism evidence="6 7">
    <name type="scientific">Candidatus Gottesmanbacteria bacterium RIFCSPHIGHO2_02_FULL_39_14</name>
    <dbReference type="NCBI Taxonomy" id="1798383"/>
    <lineage>
        <taxon>Bacteria</taxon>
        <taxon>Candidatus Gottesmaniibacteriota</taxon>
    </lineage>
</organism>
<gene>
    <name evidence="3" type="primary">aroE</name>
    <name evidence="6" type="ORF">A3D78_07780</name>
</gene>
<keyword evidence="2 3" id="KW-0057">Aromatic amino acid biosynthesis</keyword>
<dbReference type="GO" id="GO:0009073">
    <property type="term" value="P:aromatic amino acid family biosynthetic process"/>
    <property type="evidence" value="ECO:0007669"/>
    <property type="project" value="UniProtKB-KW"/>
</dbReference>
<dbReference type="GO" id="GO:0008652">
    <property type="term" value="P:amino acid biosynthetic process"/>
    <property type="evidence" value="ECO:0007669"/>
    <property type="project" value="UniProtKB-KW"/>
</dbReference>
<dbReference type="SUPFAM" id="SSF51735">
    <property type="entry name" value="NAD(P)-binding Rossmann-fold domains"/>
    <property type="match status" value="1"/>
</dbReference>
<comment type="catalytic activity">
    <reaction evidence="3">
        <text>shikimate + NADP(+) = 3-dehydroshikimate + NADPH + H(+)</text>
        <dbReference type="Rhea" id="RHEA:17737"/>
        <dbReference type="ChEBI" id="CHEBI:15378"/>
        <dbReference type="ChEBI" id="CHEBI:16630"/>
        <dbReference type="ChEBI" id="CHEBI:36208"/>
        <dbReference type="ChEBI" id="CHEBI:57783"/>
        <dbReference type="ChEBI" id="CHEBI:58349"/>
        <dbReference type="EC" id="1.1.1.25"/>
    </reaction>
</comment>
<dbReference type="InterPro" id="IPR041121">
    <property type="entry name" value="SDH_C"/>
</dbReference>
<dbReference type="PANTHER" id="PTHR21089:SF1">
    <property type="entry name" value="BIFUNCTIONAL 3-DEHYDROQUINATE DEHYDRATASE_SHIKIMATE DEHYDROGENASE, CHLOROPLASTIC"/>
    <property type="match status" value="1"/>
</dbReference>
<proteinExistence type="inferred from homology"/>
<evidence type="ECO:0000256" key="3">
    <source>
        <dbReference type="HAMAP-Rule" id="MF_00222"/>
    </source>
</evidence>
<dbReference type="InterPro" id="IPR036291">
    <property type="entry name" value="NAD(P)-bd_dom_sf"/>
</dbReference>
<feature type="binding site" evidence="3">
    <location>
        <position position="223"/>
    </location>
    <ligand>
        <name>NADP(+)</name>
        <dbReference type="ChEBI" id="CHEBI:58349"/>
    </ligand>
</feature>
<dbReference type="EC" id="1.1.1.25" evidence="3"/>
<dbReference type="UniPathway" id="UPA00053">
    <property type="reaction ID" value="UER00087"/>
</dbReference>
<feature type="domain" description="Shikimate dehydrogenase substrate binding N-terminal" evidence="4">
    <location>
        <begin position="14"/>
        <end position="92"/>
    </location>
</feature>
<dbReference type="Gene3D" id="3.40.50.10860">
    <property type="entry name" value="Leucine Dehydrogenase, chain A, domain 1"/>
    <property type="match status" value="1"/>
</dbReference>
<dbReference type="CDD" id="cd01065">
    <property type="entry name" value="NAD_bind_Shikimate_DH"/>
    <property type="match status" value="1"/>
</dbReference>
<evidence type="ECO:0000259" key="4">
    <source>
        <dbReference type="Pfam" id="PF08501"/>
    </source>
</evidence>
<dbReference type="Pfam" id="PF08501">
    <property type="entry name" value="Shikimate_dh_N"/>
    <property type="match status" value="1"/>
</dbReference>
<evidence type="ECO:0000259" key="5">
    <source>
        <dbReference type="Pfam" id="PF18317"/>
    </source>
</evidence>
<comment type="caution">
    <text evidence="6">The sequence shown here is derived from an EMBL/GenBank/DDBJ whole genome shotgun (WGS) entry which is preliminary data.</text>
</comment>
<comment type="subunit">
    <text evidence="3">Homodimer.</text>
</comment>
<sequence>MNINGQTKIIGFFGQTYKTSIMYALYNAAFKALNLNYVYVPFAVTDLKKAVDGIRHLGINAVGVTFPFKIEIIKYLDELDGNAKRIGAVNAVINRNGKLIGVNTDGQGAVLALKEKNVNLKNKKIIILGDGGASKSIAVAVSDEGGKISLLNRKNLSVLNKEIKKADIIINATTVGMYPEINKSLINKKLLFPDLSVMEIITQPKETKLVKDAHKVGCRIVYGERMLLWQAVLKFKLFTGIDAPVKIMEKALC</sequence>
<evidence type="ECO:0000313" key="7">
    <source>
        <dbReference type="Proteomes" id="UP000176253"/>
    </source>
</evidence>
<dbReference type="PANTHER" id="PTHR21089">
    <property type="entry name" value="SHIKIMATE DEHYDROGENASE"/>
    <property type="match status" value="1"/>
</dbReference>
<dbReference type="InterPro" id="IPR046346">
    <property type="entry name" value="Aminoacid_DH-like_N_sf"/>
</dbReference>
<comment type="function">
    <text evidence="3">Involved in the biosynthesis of the chorismate, which leads to the biosynthesis of aromatic amino acids. Catalyzes the reversible NADPH linked reduction of 3-dehydroshikimate (DHSA) to yield shikimate (SA).</text>
</comment>